<reference evidence="19 20" key="1">
    <citation type="submission" date="2017-09" db="EMBL/GenBank/DDBJ databases">
        <title>Sphingomonas ginsenosidimutans KACC 14949, whole genome shotgun sequence.</title>
        <authorList>
            <person name="Feng G."/>
            <person name="Zhu H."/>
        </authorList>
    </citation>
    <scope>NUCLEOTIDE SEQUENCE [LARGE SCALE GENOMIC DNA]</scope>
    <source>
        <strain evidence="19 20">KACC 14949</strain>
    </source>
</reference>
<dbReference type="PROSITE" id="PS00893">
    <property type="entry name" value="NUDIX_BOX"/>
    <property type="match status" value="1"/>
</dbReference>
<dbReference type="InterPro" id="IPR015797">
    <property type="entry name" value="NUDIX_hydrolase-like_dom_sf"/>
</dbReference>
<proteinExistence type="inferred from homology"/>
<dbReference type="PROSITE" id="PS51462">
    <property type="entry name" value="NUDIX"/>
    <property type="match status" value="1"/>
</dbReference>
<dbReference type="GO" id="GO:0046872">
    <property type="term" value="F:metal ion binding"/>
    <property type="evidence" value="ECO:0007669"/>
    <property type="project" value="UniProtKB-KW"/>
</dbReference>
<evidence type="ECO:0000256" key="13">
    <source>
        <dbReference type="ARBA" id="ARBA00040794"/>
    </source>
</evidence>
<dbReference type="InterPro" id="IPR000086">
    <property type="entry name" value="NUDIX_hydrolase_dom"/>
</dbReference>
<evidence type="ECO:0000259" key="18">
    <source>
        <dbReference type="PROSITE" id="PS51462"/>
    </source>
</evidence>
<keyword evidence="8" id="KW-0460">Magnesium</keyword>
<comment type="cofactor">
    <cofactor evidence="1">
        <name>Mg(2+)</name>
        <dbReference type="ChEBI" id="CHEBI:18420"/>
    </cofactor>
</comment>
<dbReference type="EC" id="3.6.1.55" evidence="12"/>
<dbReference type="GO" id="GO:0044716">
    <property type="term" value="F:8-oxo-GDP phosphatase activity"/>
    <property type="evidence" value="ECO:0007669"/>
    <property type="project" value="TreeGrafter"/>
</dbReference>
<keyword evidence="20" id="KW-1185">Reference proteome</keyword>
<comment type="catalytic activity">
    <reaction evidence="11">
        <text>8-oxo-GTP + H2O = 8-oxo-GMP + diphosphate + H(+)</text>
        <dbReference type="Rhea" id="RHEA:67616"/>
        <dbReference type="ChEBI" id="CHEBI:15377"/>
        <dbReference type="ChEBI" id="CHEBI:15378"/>
        <dbReference type="ChEBI" id="CHEBI:33019"/>
        <dbReference type="ChEBI" id="CHEBI:143553"/>
        <dbReference type="ChEBI" id="CHEBI:145694"/>
    </reaction>
</comment>
<evidence type="ECO:0000256" key="1">
    <source>
        <dbReference type="ARBA" id="ARBA00001946"/>
    </source>
</evidence>
<evidence type="ECO:0000256" key="17">
    <source>
        <dbReference type="RuleBase" id="RU003476"/>
    </source>
</evidence>
<dbReference type="CDD" id="cd03425">
    <property type="entry name" value="NUDIX_MutT_NudA_like"/>
    <property type="match status" value="1"/>
</dbReference>
<dbReference type="Gene3D" id="3.90.79.10">
    <property type="entry name" value="Nucleoside Triphosphate Pyrophosphohydrolase"/>
    <property type="match status" value="1"/>
</dbReference>
<evidence type="ECO:0000256" key="11">
    <source>
        <dbReference type="ARBA" id="ARBA00036904"/>
    </source>
</evidence>
<gene>
    <name evidence="19" type="ORF">COA17_15350</name>
</gene>
<evidence type="ECO:0000256" key="5">
    <source>
        <dbReference type="ARBA" id="ARBA00022723"/>
    </source>
</evidence>
<dbReference type="RefSeq" id="WP_096613623.1">
    <property type="nucleotide sequence ID" value="NZ_NWVD01000008.1"/>
</dbReference>
<evidence type="ECO:0000313" key="20">
    <source>
        <dbReference type="Proteomes" id="UP000218784"/>
    </source>
</evidence>
<comment type="caution">
    <text evidence="19">The sequence shown here is derived from an EMBL/GenBank/DDBJ whole genome shotgun (WGS) entry which is preliminary data.</text>
</comment>
<dbReference type="AlphaFoldDB" id="A0A2A4HW43"/>
<evidence type="ECO:0000256" key="9">
    <source>
        <dbReference type="ARBA" id="ARBA00023204"/>
    </source>
</evidence>
<dbReference type="GO" id="GO:0006281">
    <property type="term" value="P:DNA repair"/>
    <property type="evidence" value="ECO:0007669"/>
    <property type="project" value="UniProtKB-KW"/>
</dbReference>
<organism evidence="19 20">
    <name type="scientific">Sphingomonas ginsenosidimutans</name>
    <dbReference type="NCBI Taxonomy" id="862134"/>
    <lineage>
        <taxon>Bacteria</taxon>
        <taxon>Pseudomonadati</taxon>
        <taxon>Pseudomonadota</taxon>
        <taxon>Alphaproteobacteria</taxon>
        <taxon>Sphingomonadales</taxon>
        <taxon>Sphingomonadaceae</taxon>
        <taxon>Sphingomonas</taxon>
    </lineage>
</organism>
<evidence type="ECO:0000256" key="10">
    <source>
        <dbReference type="ARBA" id="ARBA00035861"/>
    </source>
</evidence>
<dbReference type="InterPro" id="IPR020084">
    <property type="entry name" value="NUDIX_hydrolase_CS"/>
</dbReference>
<keyword evidence="5" id="KW-0479">Metal-binding</keyword>
<dbReference type="InterPro" id="IPR020476">
    <property type="entry name" value="Nudix_hydrolase"/>
</dbReference>
<evidence type="ECO:0000256" key="4">
    <source>
        <dbReference type="ARBA" id="ARBA00022705"/>
    </source>
</evidence>
<keyword evidence="4" id="KW-0235">DNA replication</keyword>
<evidence type="ECO:0000313" key="19">
    <source>
        <dbReference type="EMBL" id="PCG08109.1"/>
    </source>
</evidence>
<protein>
    <recommendedName>
        <fullName evidence="13">8-oxo-dGTP diphosphatase</fullName>
        <ecNumber evidence="12">3.6.1.55</ecNumber>
    </recommendedName>
    <alternativeName>
        <fullName evidence="16">7,8-dihydro-8-oxoguanine-triphosphatase</fullName>
    </alternativeName>
    <alternativeName>
        <fullName evidence="15">Mutator protein MutT</fullName>
    </alternativeName>
    <alternativeName>
        <fullName evidence="14">dGTP pyrophosphohydrolase</fullName>
    </alternativeName>
</protein>
<comment type="similarity">
    <text evidence="2 17">Belongs to the Nudix hydrolase family.</text>
</comment>
<dbReference type="GO" id="GO:0035539">
    <property type="term" value="F:8-oxo-7,8-dihydrodeoxyguanosine triphosphate pyrophosphatase activity"/>
    <property type="evidence" value="ECO:0007669"/>
    <property type="project" value="UniProtKB-EC"/>
</dbReference>
<evidence type="ECO:0000256" key="3">
    <source>
        <dbReference type="ARBA" id="ARBA00022457"/>
    </source>
</evidence>
<dbReference type="PRINTS" id="PR00502">
    <property type="entry name" value="NUDIXFAMILY"/>
</dbReference>
<keyword evidence="7 17" id="KW-0378">Hydrolase</keyword>
<evidence type="ECO:0000256" key="6">
    <source>
        <dbReference type="ARBA" id="ARBA00022763"/>
    </source>
</evidence>
<evidence type="ECO:0000256" key="8">
    <source>
        <dbReference type="ARBA" id="ARBA00022842"/>
    </source>
</evidence>
<evidence type="ECO:0000256" key="12">
    <source>
        <dbReference type="ARBA" id="ARBA00038905"/>
    </source>
</evidence>
<dbReference type="EMBL" id="NWVD01000008">
    <property type="protein sequence ID" value="PCG08109.1"/>
    <property type="molecule type" value="Genomic_DNA"/>
</dbReference>
<dbReference type="SUPFAM" id="SSF55811">
    <property type="entry name" value="Nudix"/>
    <property type="match status" value="1"/>
</dbReference>
<name>A0A2A4HW43_9SPHN</name>
<evidence type="ECO:0000256" key="15">
    <source>
        <dbReference type="ARBA" id="ARBA00041979"/>
    </source>
</evidence>
<sequence>MGSPILVVAAALIDAQGRCLMQQRPADKQHGGLWEFPGGKVEPGEAPADALARELAEELGIAVAPAALAPLSFAVDPARPGAALVMLLYRCTEWSGMPRPLAADALRWDLPCALADLPMPPVDVPLLAALRQALAVPAPLS</sequence>
<keyword evidence="6" id="KW-0227">DNA damage</keyword>
<accession>A0A2A4HW43</accession>
<dbReference type="GO" id="GO:0006260">
    <property type="term" value="P:DNA replication"/>
    <property type="evidence" value="ECO:0007669"/>
    <property type="project" value="UniProtKB-KW"/>
</dbReference>
<comment type="catalytic activity">
    <reaction evidence="10">
        <text>8-oxo-dGTP + H2O = 8-oxo-dGMP + diphosphate + H(+)</text>
        <dbReference type="Rhea" id="RHEA:31575"/>
        <dbReference type="ChEBI" id="CHEBI:15377"/>
        <dbReference type="ChEBI" id="CHEBI:15378"/>
        <dbReference type="ChEBI" id="CHEBI:33019"/>
        <dbReference type="ChEBI" id="CHEBI:63224"/>
        <dbReference type="ChEBI" id="CHEBI:77896"/>
        <dbReference type="EC" id="3.6.1.55"/>
    </reaction>
</comment>
<dbReference type="Pfam" id="PF00293">
    <property type="entry name" value="NUDIX"/>
    <property type="match status" value="1"/>
</dbReference>
<evidence type="ECO:0000256" key="16">
    <source>
        <dbReference type="ARBA" id="ARBA00042798"/>
    </source>
</evidence>
<dbReference type="PANTHER" id="PTHR47707">
    <property type="entry name" value="8-OXO-DGTP DIPHOSPHATASE"/>
    <property type="match status" value="1"/>
</dbReference>
<dbReference type="GO" id="GO:0008413">
    <property type="term" value="F:8-oxo-7,8-dihydroguanosine triphosphate pyrophosphatase activity"/>
    <property type="evidence" value="ECO:0007669"/>
    <property type="project" value="TreeGrafter"/>
</dbReference>
<dbReference type="PANTHER" id="PTHR47707:SF1">
    <property type="entry name" value="NUDIX HYDROLASE FAMILY PROTEIN"/>
    <property type="match status" value="1"/>
</dbReference>
<evidence type="ECO:0000256" key="14">
    <source>
        <dbReference type="ARBA" id="ARBA00041592"/>
    </source>
</evidence>
<dbReference type="InterPro" id="IPR047127">
    <property type="entry name" value="MutT-like"/>
</dbReference>
<keyword evidence="3" id="KW-0515">Mutator protein</keyword>
<evidence type="ECO:0000256" key="7">
    <source>
        <dbReference type="ARBA" id="ARBA00022801"/>
    </source>
</evidence>
<keyword evidence="9" id="KW-0234">DNA repair</keyword>
<dbReference type="GO" id="GO:0044715">
    <property type="term" value="F:8-oxo-dGDP phosphatase activity"/>
    <property type="evidence" value="ECO:0007669"/>
    <property type="project" value="TreeGrafter"/>
</dbReference>
<evidence type="ECO:0000256" key="2">
    <source>
        <dbReference type="ARBA" id="ARBA00005582"/>
    </source>
</evidence>
<dbReference type="Proteomes" id="UP000218784">
    <property type="component" value="Unassembled WGS sequence"/>
</dbReference>
<feature type="domain" description="Nudix hydrolase" evidence="18">
    <location>
        <begin position="3"/>
        <end position="130"/>
    </location>
</feature>